<sequence>MIPENITLTRDWSFDPTFSKEQYNLSTSNNTHRIFINPVFSSGSDDLEYPMVIDMPKLVGQVLSNLTVTSRPINDPKFPILMSEHQKCRNILLETGEAPELIILIKSAPSNFLRRDAIRLTWGNDLFWGGRPHLLEEEETTMEDNWKGIKVALISTCQEVLGRKKHHRNEWITMETLFWIQEMEHKKTVIDIR</sequence>
<protein>
    <submittedName>
        <fullName evidence="1">Uncharacterized protein</fullName>
    </submittedName>
</protein>
<proteinExistence type="predicted"/>
<organism evidence="1 2">
    <name type="scientific">Schistosoma margrebowiei</name>
    <dbReference type="NCBI Taxonomy" id="48269"/>
    <lineage>
        <taxon>Eukaryota</taxon>
        <taxon>Metazoa</taxon>
        <taxon>Spiralia</taxon>
        <taxon>Lophotrochozoa</taxon>
        <taxon>Platyhelminthes</taxon>
        <taxon>Trematoda</taxon>
        <taxon>Digenea</taxon>
        <taxon>Strigeidida</taxon>
        <taxon>Schistosomatoidea</taxon>
        <taxon>Schistosomatidae</taxon>
        <taxon>Schistosoma</taxon>
    </lineage>
</organism>
<keyword evidence="2" id="KW-1185">Reference proteome</keyword>
<dbReference type="Proteomes" id="UP000277204">
    <property type="component" value="Unassembled WGS sequence"/>
</dbReference>
<dbReference type="STRING" id="48269.A0A183MYN7"/>
<gene>
    <name evidence="1" type="ORF">SMRZ_LOCUS21162</name>
</gene>
<dbReference type="EMBL" id="UZAI01018596">
    <property type="protein sequence ID" value="VDP38487.1"/>
    <property type="molecule type" value="Genomic_DNA"/>
</dbReference>
<evidence type="ECO:0000313" key="2">
    <source>
        <dbReference type="Proteomes" id="UP000277204"/>
    </source>
</evidence>
<evidence type="ECO:0000313" key="1">
    <source>
        <dbReference type="EMBL" id="VDP38487.1"/>
    </source>
</evidence>
<accession>A0A183MYN7</accession>
<reference evidence="1 2" key="1">
    <citation type="submission" date="2018-11" db="EMBL/GenBank/DDBJ databases">
        <authorList>
            <consortium name="Pathogen Informatics"/>
        </authorList>
    </citation>
    <scope>NUCLEOTIDE SEQUENCE [LARGE SCALE GENOMIC DNA]</scope>
    <source>
        <strain evidence="1 2">Zambia</strain>
    </source>
</reference>
<dbReference type="AlphaFoldDB" id="A0A183MYN7"/>
<name>A0A183MYN7_9TREM</name>